<proteinExistence type="predicted"/>
<evidence type="ECO:0000313" key="1">
    <source>
        <dbReference type="EMBL" id="JAH32436.1"/>
    </source>
</evidence>
<reference evidence="1" key="1">
    <citation type="submission" date="2014-11" db="EMBL/GenBank/DDBJ databases">
        <authorList>
            <person name="Amaro Gonzalez C."/>
        </authorList>
    </citation>
    <scope>NUCLEOTIDE SEQUENCE</scope>
</reference>
<dbReference type="AlphaFoldDB" id="A0A0E9RTH3"/>
<accession>A0A0E9RTH3</accession>
<organism evidence="1">
    <name type="scientific">Anguilla anguilla</name>
    <name type="common">European freshwater eel</name>
    <name type="synonym">Muraena anguilla</name>
    <dbReference type="NCBI Taxonomy" id="7936"/>
    <lineage>
        <taxon>Eukaryota</taxon>
        <taxon>Metazoa</taxon>
        <taxon>Chordata</taxon>
        <taxon>Craniata</taxon>
        <taxon>Vertebrata</taxon>
        <taxon>Euteleostomi</taxon>
        <taxon>Actinopterygii</taxon>
        <taxon>Neopterygii</taxon>
        <taxon>Teleostei</taxon>
        <taxon>Anguilliformes</taxon>
        <taxon>Anguillidae</taxon>
        <taxon>Anguilla</taxon>
    </lineage>
</organism>
<reference evidence="1" key="2">
    <citation type="journal article" date="2015" name="Fish Shellfish Immunol.">
        <title>Early steps in the European eel (Anguilla anguilla)-Vibrio vulnificus interaction in the gills: Role of the RtxA13 toxin.</title>
        <authorList>
            <person name="Callol A."/>
            <person name="Pajuelo D."/>
            <person name="Ebbesson L."/>
            <person name="Teles M."/>
            <person name="MacKenzie S."/>
            <person name="Amaro C."/>
        </authorList>
    </citation>
    <scope>NUCLEOTIDE SEQUENCE</scope>
</reference>
<sequence length="45" mass="5443">MKKYIYFLISSIIAYLALYVHSELTKCTLHYIYYNAITNLMIKYN</sequence>
<dbReference type="EMBL" id="GBXM01076141">
    <property type="protein sequence ID" value="JAH32436.1"/>
    <property type="molecule type" value="Transcribed_RNA"/>
</dbReference>
<protein>
    <submittedName>
        <fullName evidence="1">Uncharacterized protein</fullName>
    </submittedName>
</protein>
<name>A0A0E9RTH3_ANGAN</name>